<dbReference type="PRINTS" id="PR00081">
    <property type="entry name" value="GDHRDH"/>
</dbReference>
<dbReference type="SUPFAM" id="SSF51735">
    <property type="entry name" value="NAD(P)-binding Rossmann-fold domains"/>
    <property type="match status" value="1"/>
</dbReference>
<evidence type="ECO:0000259" key="2">
    <source>
        <dbReference type="SMART" id="SM00822"/>
    </source>
</evidence>
<dbReference type="PANTHER" id="PTHR43975">
    <property type="entry name" value="ZGC:101858"/>
    <property type="match status" value="1"/>
</dbReference>
<dbReference type="PROSITE" id="PS00061">
    <property type="entry name" value="ADH_SHORT"/>
    <property type="match status" value="1"/>
</dbReference>
<protein>
    <submittedName>
        <fullName evidence="3">SDR family oxidoreductase</fullName>
    </submittedName>
</protein>
<comment type="similarity">
    <text evidence="1">Belongs to the short-chain dehydrogenases/reductases (SDR) family.</text>
</comment>
<dbReference type="InterPro" id="IPR036291">
    <property type="entry name" value="NAD(P)-bd_dom_sf"/>
</dbReference>
<dbReference type="RefSeq" id="WP_194448078.1">
    <property type="nucleotide sequence ID" value="NZ_CP063849.1"/>
</dbReference>
<organism evidence="3 4">
    <name type="scientific">Paludibaculum fermentans</name>
    <dbReference type="NCBI Taxonomy" id="1473598"/>
    <lineage>
        <taxon>Bacteria</taxon>
        <taxon>Pseudomonadati</taxon>
        <taxon>Acidobacteriota</taxon>
        <taxon>Terriglobia</taxon>
        <taxon>Bryobacterales</taxon>
        <taxon>Bryobacteraceae</taxon>
        <taxon>Paludibaculum</taxon>
    </lineage>
</organism>
<dbReference type="CDD" id="cd05233">
    <property type="entry name" value="SDR_c"/>
    <property type="match status" value="1"/>
</dbReference>
<dbReference type="PANTHER" id="PTHR43975:SF2">
    <property type="entry name" value="EG:BACR7A4.14 PROTEIN-RELATED"/>
    <property type="match status" value="1"/>
</dbReference>
<dbReference type="NCBIfam" id="NF005559">
    <property type="entry name" value="PRK07231.1"/>
    <property type="match status" value="1"/>
</dbReference>
<evidence type="ECO:0000313" key="3">
    <source>
        <dbReference type="EMBL" id="QOY86409.1"/>
    </source>
</evidence>
<evidence type="ECO:0000313" key="4">
    <source>
        <dbReference type="Proteomes" id="UP000593892"/>
    </source>
</evidence>
<dbReference type="SMART" id="SM00822">
    <property type="entry name" value="PKS_KR"/>
    <property type="match status" value="1"/>
</dbReference>
<sequence length="250" mass="26543">MNSLKDKVVIITGAGAGIGRAAALRLAESEARVVVTGRRAEPLKVLVEGRTRLDFVVADAANPDDATRLIDTVIERWGRLDVLVNNAGAGAILPIEQASLAAIAEVFAVNVFGPSLLVKAAVPHLKATGGNIVNVSSTFGHKAAAALSHYAASKAALEHMTRCWALEFAKDRIRVNAVAAGPTETEFLRERMGLSEEQAESVKAQERRRIPLERRGLPDDVAAWIVLLASDVANWITGQVITVDGGLSIT</sequence>
<reference evidence="3 4" key="1">
    <citation type="submission" date="2020-10" db="EMBL/GenBank/DDBJ databases">
        <title>Complete genome sequence of Paludibaculum fermentans P105T, a facultatively anaerobic acidobacterium capable of dissimilatory Fe(III) reduction.</title>
        <authorList>
            <person name="Dedysh S.N."/>
            <person name="Beletsky A.V."/>
            <person name="Kulichevskaya I.S."/>
            <person name="Mardanov A.V."/>
            <person name="Ravin N.V."/>
        </authorList>
    </citation>
    <scope>NUCLEOTIDE SEQUENCE [LARGE SCALE GENOMIC DNA]</scope>
    <source>
        <strain evidence="3 4">P105</strain>
    </source>
</reference>
<dbReference type="EMBL" id="CP063849">
    <property type="protein sequence ID" value="QOY86409.1"/>
    <property type="molecule type" value="Genomic_DNA"/>
</dbReference>
<feature type="domain" description="Ketoreductase" evidence="2">
    <location>
        <begin position="7"/>
        <end position="191"/>
    </location>
</feature>
<proteinExistence type="inferred from homology"/>
<dbReference type="Proteomes" id="UP000593892">
    <property type="component" value="Chromosome"/>
</dbReference>
<dbReference type="Gene3D" id="3.40.50.720">
    <property type="entry name" value="NAD(P)-binding Rossmann-like Domain"/>
    <property type="match status" value="1"/>
</dbReference>
<keyword evidence="4" id="KW-1185">Reference proteome</keyword>
<dbReference type="FunFam" id="3.40.50.720:FF:000084">
    <property type="entry name" value="Short-chain dehydrogenase reductase"/>
    <property type="match status" value="1"/>
</dbReference>
<accession>A0A7S7SIS3</accession>
<dbReference type="InterPro" id="IPR057326">
    <property type="entry name" value="KR_dom"/>
</dbReference>
<dbReference type="Pfam" id="PF13561">
    <property type="entry name" value="adh_short_C2"/>
    <property type="match status" value="1"/>
</dbReference>
<dbReference type="InterPro" id="IPR020904">
    <property type="entry name" value="Sc_DH/Rdtase_CS"/>
</dbReference>
<dbReference type="InterPro" id="IPR002347">
    <property type="entry name" value="SDR_fam"/>
</dbReference>
<gene>
    <name evidence="3" type="ORF">IRI77_26905</name>
</gene>
<evidence type="ECO:0000256" key="1">
    <source>
        <dbReference type="ARBA" id="ARBA00006484"/>
    </source>
</evidence>
<dbReference type="PRINTS" id="PR00080">
    <property type="entry name" value="SDRFAMILY"/>
</dbReference>
<dbReference type="KEGG" id="pfer:IRI77_26905"/>
<dbReference type="AlphaFoldDB" id="A0A7S7SIS3"/>
<name>A0A7S7SIS3_PALFE</name>